<dbReference type="Proteomes" id="UP000664940">
    <property type="component" value="Unassembled WGS sequence"/>
</dbReference>
<protein>
    <submittedName>
        <fullName evidence="1">Uncharacterized protein</fullName>
    </submittedName>
</protein>
<gene>
    <name evidence="1" type="ORF">HJG60_011628</name>
</gene>
<sequence>MGRGCGSHVVSSPCVSTRKEKCCRERGRPKGCKFQRCHDSENTPRFNVSAKSIRRSIILQHFQHIRCVSRVIQKEYVSDWCTGKSLIRGETTWMMEDLLSLKTVLGVRPAEVPHRTRMHAKTCPRKARLCLTRTPW</sequence>
<proteinExistence type="predicted"/>
<dbReference type="AlphaFoldDB" id="A0A834E0Z8"/>
<organism evidence="1 2">
    <name type="scientific">Phyllostomus discolor</name>
    <name type="common">pale spear-nosed bat</name>
    <dbReference type="NCBI Taxonomy" id="89673"/>
    <lineage>
        <taxon>Eukaryota</taxon>
        <taxon>Metazoa</taxon>
        <taxon>Chordata</taxon>
        <taxon>Craniata</taxon>
        <taxon>Vertebrata</taxon>
        <taxon>Euteleostomi</taxon>
        <taxon>Mammalia</taxon>
        <taxon>Eutheria</taxon>
        <taxon>Laurasiatheria</taxon>
        <taxon>Chiroptera</taxon>
        <taxon>Yangochiroptera</taxon>
        <taxon>Phyllostomidae</taxon>
        <taxon>Phyllostominae</taxon>
        <taxon>Phyllostomus</taxon>
    </lineage>
</organism>
<name>A0A834E0Z8_9CHIR</name>
<reference evidence="1 2" key="1">
    <citation type="journal article" date="2020" name="Nature">
        <title>Six reference-quality genomes reveal evolution of bat adaptations.</title>
        <authorList>
            <person name="Jebb D."/>
            <person name="Huang Z."/>
            <person name="Pippel M."/>
            <person name="Hughes G.M."/>
            <person name="Lavrichenko K."/>
            <person name="Devanna P."/>
            <person name="Winkler S."/>
            <person name="Jermiin L.S."/>
            <person name="Skirmuntt E.C."/>
            <person name="Katzourakis A."/>
            <person name="Burkitt-Gray L."/>
            <person name="Ray D.A."/>
            <person name="Sullivan K.A.M."/>
            <person name="Roscito J.G."/>
            <person name="Kirilenko B.M."/>
            <person name="Davalos L.M."/>
            <person name="Corthals A.P."/>
            <person name="Power M.L."/>
            <person name="Jones G."/>
            <person name="Ransome R.D."/>
            <person name="Dechmann D.K.N."/>
            <person name="Locatelli A.G."/>
            <person name="Puechmaille S.J."/>
            <person name="Fedrigo O."/>
            <person name="Jarvis E.D."/>
            <person name="Hiller M."/>
            <person name="Vernes S.C."/>
            <person name="Myers E.W."/>
            <person name="Teeling E.C."/>
        </authorList>
    </citation>
    <scope>NUCLEOTIDE SEQUENCE [LARGE SCALE GENOMIC DNA]</scope>
    <source>
        <strain evidence="1">Bat1K_MPI-CBG_1</strain>
    </source>
</reference>
<evidence type="ECO:0000313" key="2">
    <source>
        <dbReference type="Proteomes" id="UP000664940"/>
    </source>
</evidence>
<comment type="caution">
    <text evidence="1">The sequence shown here is derived from an EMBL/GenBank/DDBJ whole genome shotgun (WGS) entry which is preliminary data.</text>
</comment>
<accession>A0A834E0Z8</accession>
<evidence type="ECO:0000313" key="1">
    <source>
        <dbReference type="EMBL" id="KAF6099904.1"/>
    </source>
</evidence>
<dbReference type="EMBL" id="JABVXQ010000007">
    <property type="protein sequence ID" value="KAF6099904.1"/>
    <property type="molecule type" value="Genomic_DNA"/>
</dbReference>